<dbReference type="EMBL" id="AP023420">
    <property type="protein sequence ID" value="BCK83362.1"/>
    <property type="molecule type" value="Genomic_DNA"/>
</dbReference>
<proteinExistence type="predicted"/>
<accession>A0A810QAX8</accession>
<feature type="transmembrane region" description="Helical" evidence="1">
    <location>
        <begin position="149"/>
        <end position="168"/>
    </location>
</feature>
<keyword evidence="1" id="KW-1133">Transmembrane helix</keyword>
<dbReference type="AlphaFoldDB" id="A0A810QAX8"/>
<protein>
    <recommendedName>
        <fullName evidence="2">DUF4209 domain-containing protein</fullName>
    </recommendedName>
</protein>
<gene>
    <name evidence="3" type="ORF">MM59RIKEN_06810</name>
</gene>
<sequence>MSESRNLDEAICLQFAYGLVKNAESVSLDDLSFLTEENAAIPNGRNEIIKFGLYLGLSGKLYATMHILLPQMEHIIRNLVTLCGDTVSFIKDSCEEYNTLSKLFKSDKLHECYDEDIIFTFQSIMDERAGANLRNINAHRLMGPSIGNGGAALCFLSLIIKFLSLYSVEANRIMKKLSSKRKEIETQEQ</sequence>
<evidence type="ECO:0000259" key="2">
    <source>
        <dbReference type="Pfam" id="PF13910"/>
    </source>
</evidence>
<name>A0A810QAX8_9FIRM</name>
<evidence type="ECO:0000313" key="4">
    <source>
        <dbReference type="Proteomes" id="UP000679848"/>
    </source>
</evidence>
<reference evidence="3" key="1">
    <citation type="submission" date="2020-09" db="EMBL/GenBank/DDBJ databases">
        <title>New species isolated from human feces.</title>
        <authorList>
            <person name="Kitahara M."/>
            <person name="Shigeno Y."/>
            <person name="Shime M."/>
            <person name="Matsumoto Y."/>
            <person name="Nakamura S."/>
            <person name="Motooka D."/>
            <person name="Fukuoka S."/>
            <person name="Nishikawa H."/>
            <person name="Benno Y."/>
        </authorList>
    </citation>
    <scope>NUCLEOTIDE SEQUENCE</scope>
    <source>
        <strain evidence="3">MM59</strain>
    </source>
</reference>
<evidence type="ECO:0000313" key="3">
    <source>
        <dbReference type="EMBL" id="BCK83362.1"/>
    </source>
</evidence>
<keyword evidence="1" id="KW-0472">Membrane</keyword>
<keyword evidence="1" id="KW-0812">Transmembrane</keyword>
<dbReference type="RefSeq" id="WP_213542643.1">
    <property type="nucleotide sequence ID" value="NZ_AP023420.1"/>
</dbReference>
<keyword evidence="4" id="KW-1185">Reference proteome</keyword>
<feature type="domain" description="DUF4209" evidence="2">
    <location>
        <begin position="73"/>
        <end position="159"/>
    </location>
</feature>
<dbReference type="Pfam" id="PF13910">
    <property type="entry name" value="DUF4209"/>
    <property type="match status" value="1"/>
</dbReference>
<dbReference type="KEGG" id="pfaa:MM59RIKEN_06810"/>
<dbReference type="InterPro" id="IPR025209">
    <property type="entry name" value="DUF4209"/>
</dbReference>
<evidence type="ECO:0000256" key="1">
    <source>
        <dbReference type="SAM" id="Phobius"/>
    </source>
</evidence>
<dbReference type="Proteomes" id="UP000679848">
    <property type="component" value="Chromosome"/>
</dbReference>
<organism evidence="3 4">
    <name type="scientific">Pusillibacter faecalis</name>
    <dbReference type="NCBI Taxonomy" id="2714358"/>
    <lineage>
        <taxon>Bacteria</taxon>
        <taxon>Bacillati</taxon>
        <taxon>Bacillota</taxon>
        <taxon>Clostridia</taxon>
        <taxon>Eubacteriales</taxon>
        <taxon>Oscillospiraceae</taxon>
        <taxon>Pusillibacter</taxon>
    </lineage>
</organism>